<reference evidence="4" key="1">
    <citation type="submission" date="2016-10" db="EMBL/GenBank/DDBJ databases">
        <authorList>
            <person name="Varghese N."/>
            <person name="Submissions S."/>
        </authorList>
    </citation>
    <scope>NUCLEOTIDE SEQUENCE [LARGE SCALE GENOMIC DNA]</scope>
    <source>
        <strain evidence="4">CGMCC 4.3147</strain>
    </source>
</reference>
<dbReference type="SUPFAM" id="SSF56176">
    <property type="entry name" value="FAD-binding/transporter-associated domain-like"/>
    <property type="match status" value="1"/>
</dbReference>
<dbReference type="GO" id="GO:0071949">
    <property type="term" value="F:FAD binding"/>
    <property type="evidence" value="ECO:0007669"/>
    <property type="project" value="InterPro"/>
</dbReference>
<proteinExistence type="predicted"/>
<dbReference type="AlphaFoldDB" id="A0A1G9DXD7"/>
<sequence length="440" mass="49037">MGTPVVENARWQNWSGTEAAEPVRTVRPEGVEELSAAVVAAGGDGLRVKAVGAGHSFSAIAVPEGVRIDMGGLDEVVSVDPRSGLVTVEAGMPLWRLNQVLDAHGLALENMGDIDRQTISGAISTGTHGTGDRYRGFAWQVKGVKLVLANGEAVQCTEFERPELFAAARLGLGAVGVIAEVTLQCVPAFRLHAVERPERLDAVLGGLDELVAENDHFEFYWFPHTDRTLTKRNNRHAMSERGRAPSRLSYWWNEGFTENTLFSASNRVGVRFPGMVPRLNRIAGRVWSAREYTDVSHRIFTSPRSVVFREMEYALPREALPTVLRELKALVEREGHTVSFPVEVRFAAADDIWLSTAQGRRTAYVAVHQFRGHDHVPYFRNCEAVFDAAEGRPHWGKMHTLGAAELSRRYKHFEDFRRVRDEADPERRFANAYLERVLGA</sequence>
<dbReference type="RefSeq" id="WP_091044198.1">
    <property type="nucleotide sequence ID" value="NZ_FNGF01000001.1"/>
</dbReference>
<evidence type="ECO:0000256" key="1">
    <source>
        <dbReference type="ARBA" id="ARBA00023002"/>
    </source>
</evidence>
<dbReference type="PANTHER" id="PTHR43762">
    <property type="entry name" value="L-GULONOLACTONE OXIDASE"/>
    <property type="match status" value="1"/>
</dbReference>
<dbReference type="InterPro" id="IPR016171">
    <property type="entry name" value="Vanillyl_alc_oxidase_C-sub2"/>
</dbReference>
<dbReference type="Gene3D" id="3.30.70.2520">
    <property type="match status" value="1"/>
</dbReference>
<dbReference type="EMBL" id="FNGF01000001">
    <property type="protein sequence ID" value="SDK68552.1"/>
    <property type="molecule type" value="Genomic_DNA"/>
</dbReference>
<keyword evidence="1" id="KW-0560">Oxidoreductase</keyword>
<feature type="domain" description="FAD-binding PCMH-type" evidence="2">
    <location>
        <begin position="18"/>
        <end position="188"/>
    </location>
</feature>
<dbReference type="InterPro" id="IPR016166">
    <property type="entry name" value="FAD-bd_PCMH"/>
</dbReference>
<dbReference type="InterPro" id="IPR010031">
    <property type="entry name" value="FAD_lactone_oxidase-like"/>
</dbReference>
<dbReference type="Proteomes" id="UP000198662">
    <property type="component" value="Unassembled WGS sequence"/>
</dbReference>
<dbReference type="GO" id="GO:0080049">
    <property type="term" value="F:L-gulono-1,4-lactone dehydrogenase activity"/>
    <property type="evidence" value="ECO:0007669"/>
    <property type="project" value="TreeGrafter"/>
</dbReference>
<evidence type="ECO:0000259" key="2">
    <source>
        <dbReference type="PROSITE" id="PS51387"/>
    </source>
</evidence>
<evidence type="ECO:0000313" key="4">
    <source>
        <dbReference type="Proteomes" id="UP000198662"/>
    </source>
</evidence>
<protein>
    <submittedName>
        <fullName evidence="3">L-gulonolactone oxidase</fullName>
    </submittedName>
</protein>
<dbReference type="STRING" id="380244.SAMN05216298_1165"/>
<dbReference type="NCBIfam" id="TIGR01679">
    <property type="entry name" value="bact_FAD_ox"/>
    <property type="match status" value="1"/>
</dbReference>
<dbReference type="InterPro" id="IPR006094">
    <property type="entry name" value="Oxid_FAD_bind_N"/>
</dbReference>
<organism evidence="3 4">
    <name type="scientific">Glycomyces sambucus</name>
    <dbReference type="NCBI Taxonomy" id="380244"/>
    <lineage>
        <taxon>Bacteria</taxon>
        <taxon>Bacillati</taxon>
        <taxon>Actinomycetota</taxon>
        <taxon>Actinomycetes</taxon>
        <taxon>Glycomycetales</taxon>
        <taxon>Glycomycetaceae</taxon>
        <taxon>Glycomyces</taxon>
    </lineage>
</organism>
<dbReference type="InterPro" id="IPR007173">
    <property type="entry name" value="ALO_C"/>
</dbReference>
<accession>A0A1G9DXD7</accession>
<dbReference type="Gene3D" id="1.10.45.10">
    <property type="entry name" value="Vanillyl-alcohol Oxidase, Chain A, domain 4"/>
    <property type="match status" value="1"/>
</dbReference>
<dbReference type="OrthoDB" id="9800184at2"/>
<dbReference type="InterPro" id="IPR016167">
    <property type="entry name" value="FAD-bd_PCMH_sub1"/>
</dbReference>
<dbReference type="InterPro" id="IPR036318">
    <property type="entry name" value="FAD-bd_PCMH-like_sf"/>
</dbReference>
<name>A0A1G9DXD7_9ACTN</name>
<dbReference type="Gene3D" id="3.30.43.10">
    <property type="entry name" value="Uridine Diphospho-n-acetylenolpyruvylglucosamine Reductase, domain 2"/>
    <property type="match status" value="1"/>
</dbReference>
<dbReference type="PANTHER" id="PTHR43762:SF1">
    <property type="entry name" value="D-ARABINONO-1,4-LACTONE OXIDASE"/>
    <property type="match status" value="1"/>
</dbReference>
<gene>
    <name evidence="3" type="ORF">SAMN05216298_1165</name>
</gene>
<dbReference type="PIRSF" id="PIRSF000136">
    <property type="entry name" value="LGO_GLO"/>
    <property type="match status" value="1"/>
</dbReference>
<dbReference type="InterPro" id="IPR016169">
    <property type="entry name" value="FAD-bd_PCMH_sub2"/>
</dbReference>
<evidence type="ECO:0000313" key="3">
    <source>
        <dbReference type="EMBL" id="SDK68552.1"/>
    </source>
</evidence>
<dbReference type="Pfam" id="PF01565">
    <property type="entry name" value="FAD_binding_4"/>
    <property type="match status" value="1"/>
</dbReference>
<dbReference type="Gene3D" id="3.30.465.10">
    <property type="match status" value="1"/>
</dbReference>
<keyword evidence="4" id="KW-1185">Reference proteome</keyword>
<dbReference type="GO" id="GO:0016020">
    <property type="term" value="C:membrane"/>
    <property type="evidence" value="ECO:0007669"/>
    <property type="project" value="InterPro"/>
</dbReference>
<dbReference type="Pfam" id="PF04030">
    <property type="entry name" value="ALO"/>
    <property type="match status" value="1"/>
</dbReference>
<dbReference type="PROSITE" id="PS51387">
    <property type="entry name" value="FAD_PCMH"/>
    <property type="match status" value="1"/>
</dbReference>
<dbReference type="GO" id="GO:0003885">
    <property type="term" value="F:D-arabinono-1,4-lactone oxidase activity"/>
    <property type="evidence" value="ECO:0007669"/>
    <property type="project" value="InterPro"/>
</dbReference>